<comment type="caution">
    <text evidence="4">The sequence shown here is derived from an EMBL/GenBank/DDBJ whole genome shotgun (WGS) entry which is preliminary data.</text>
</comment>
<accession>A0A9W7XQI1</accession>
<evidence type="ECO:0000313" key="5">
    <source>
        <dbReference type="Proteomes" id="UP001145021"/>
    </source>
</evidence>
<organism evidence="4 5">
    <name type="scientific">Coemansia asiatica</name>
    <dbReference type="NCBI Taxonomy" id="1052880"/>
    <lineage>
        <taxon>Eukaryota</taxon>
        <taxon>Fungi</taxon>
        <taxon>Fungi incertae sedis</taxon>
        <taxon>Zoopagomycota</taxon>
        <taxon>Kickxellomycotina</taxon>
        <taxon>Kickxellomycetes</taxon>
        <taxon>Kickxellales</taxon>
        <taxon>Kickxellaceae</taxon>
        <taxon>Coemansia</taxon>
    </lineage>
</organism>
<dbReference type="InterPro" id="IPR010829">
    <property type="entry name" value="Cerato-platanin"/>
</dbReference>
<evidence type="ECO:0008006" key="6">
    <source>
        <dbReference type="Google" id="ProtNLM"/>
    </source>
</evidence>
<proteinExistence type="inferred from homology"/>
<evidence type="ECO:0000256" key="1">
    <source>
        <dbReference type="ARBA" id="ARBA00004613"/>
    </source>
</evidence>
<reference evidence="4" key="1">
    <citation type="submission" date="2022-07" db="EMBL/GenBank/DDBJ databases">
        <title>Phylogenomic reconstructions and comparative analyses of Kickxellomycotina fungi.</title>
        <authorList>
            <person name="Reynolds N.K."/>
            <person name="Stajich J.E."/>
            <person name="Barry K."/>
            <person name="Grigoriev I.V."/>
            <person name="Crous P."/>
            <person name="Smith M.E."/>
        </authorList>
    </citation>
    <scope>NUCLEOTIDE SEQUENCE</scope>
    <source>
        <strain evidence="4">NBRC 105413</strain>
    </source>
</reference>
<dbReference type="GO" id="GO:0005576">
    <property type="term" value="C:extracellular region"/>
    <property type="evidence" value="ECO:0007669"/>
    <property type="project" value="UniProtKB-SubCell"/>
</dbReference>
<dbReference type="SUPFAM" id="SSF50685">
    <property type="entry name" value="Barwin-like endoglucanases"/>
    <property type="match status" value="1"/>
</dbReference>
<name>A0A9W7XQI1_9FUNG</name>
<dbReference type="Pfam" id="PF07249">
    <property type="entry name" value="Cerato-platanin"/>
    <property type="match status" value="1"/>
</dbReference>
<evidence type="ECO:0000313" key="4">
    <source>
        <dbReference type="EMBL" id="KAJ1647489.1"/>
    </source>
</evidence>
<dbReference type="Gene3D" id="2.40.40.10">
    <property type="entry name" value="RlpA-like domain"/>
    <property type="match status" value="1"/>
</dbReference>
<gene>
    <name evidence="4" type="ORF">LPJ64_001152</name>
</gene>
<dbReference type="InterPro" id="IPR036908">
    <property type="entry name" value="RlpA-like_sf"/>
</dbReference>
<sequence>MAGLSAANLTGSGTITYHDYDNMVLASVQNNPPSCGMPYAELDLTRITAVQQMNTATDCGKCIKVTSQADSSKFVYVLAVDTGGRGLDISKTSFGKLFNVDDGTAN</sequence>
<comment type="subcellular location">
    <subcellularLocation>
        <location evidence="1">Secreted</location>
    </subcellularLocation>
</comment>
<keyword evidence="5" id="KW-1185">Reference proteome</keyword>
<keyword evidence="3" id="KW-0964">Secreted</keyword>
<dbReference type="Proteomes" id="UP001145021">
    <property type="component" value="Unassembled WGS sequence"/>
</dbReference>
<comment type="similarity">
    <text evidence="2">Belongs to the cerato-platanin family.</text>
</comment>
<protein>
    <recommendedName>
        <fullName evidence="6">Cerato-platanin</fullName>
    </recommendedName>
</protein>
<evidence type="ECO:0000256" key="2">
    <source>
        <dbReference type="ARBA" id="ARBA00010421"/>
    </source>
</evidence>
<dbReference type="AlphaFoldDB" id="A0A9W7XQI1"/>
<evidence type="ECO:0000256" key="3">
    <source>
        <dbReference type="ARBA" id="ARBA00022525"/>
    </source>
</evidence>
<dbReference type="EMBL" id="JANBOH010000028">
    <property type="protein sequence ID" value="KAJ1647489.1"/>
    <property type="molecule type" value="Genomic_DNA"/>
</dbReference>